<evidence type="ECO:0000313" key="2">
    <source>
        <dbReference type="Proteomes" id="UP000475862"/>
    </source>
</evidence>
<keyword evidence="2" id="KW-1185">Reference proteome</keyword>
<accession>A0A6G0TX58</accession>
<dbReference type="Proteomes" id="UP000475862">
    <property type="component" value="Unassembled WGS sequence"/>
</dbReference>
<organism evidence="1 2">
    <name type="scientific">Aphis glycines</name>
    <name type="common">Soybean aphid</name>
    <dbReference type="NCBI Taxonomy" id="307491"/>
    <lineage>
        <taxon>Eukaryota</taxon>
        <taxon>Metazoa</taxon>
        <taxon>Ecdysozoa</taxon>
        <taxon>Arthropoda</taxon>
        <taxon>Hexapoda</taxon>
        <taxon>Insecta</taxon>
        <taxon>Pterygota</taxon>
        <taxon>Neoptera</taxon>
        <taxon>Paraneoptera</taxon>
        <taxon>Hemiptera</taxon>
        <taxon>Sternorrhyncha</taxon>
        <taxon>Aphidomorpha</taxon>
        <taxon>Aphidoidea</taxon>
        <taxon>Aphididae</taxon>
        <taxon>Aphidini</taxon>
        <taxon>Aphis</taxon>
        <taxon>Aphis</taxon>
    </lineage>
</organism>
<evidence type="ECO:0000313" key="1">
    <source>
        <dbReference type="EMBL" id="KAE9539886.1"/>
    </source>
</evidence>
<sequence>MNNNNTKINKYKGHTHKQLSEIIIAKVLKKFKCISFNIKDTILNITDQKIRICCCLILCGFVIINFSTSRNFFWIWKTSNSIEFSFTLNFIYPGTNLNTISCIDNCCSLLNVSQDSFCKLNKKKINSRIVMYKHKCLNMKYRYKHVCKHSVTVVASTKYPLHILHFSLLGDKMIISYYFQFCDFTVECRYLIIDFCLLGCSLFAK</sequence>
<comment type="caution">
    <text evidence="1">The sequence shown here is derived from an EMBL/GenBank/DDBJ whole genome shotgun (WGS) entry which is preliminary data.</text>
</comment>
<reference evidence="1 2" key="1">
    <citation type="submission" date="2019-08" db="EMBL/GenBank/DDBJ databases">
        <title>The genome of the soybean aphid Biotype 1, its phylome, world population structure and adaptation to the North American continent.</title>
        <authorList>
            <person name="Giordano R."/>
            <person name="Donthu R.K."/>
            <person name="Hernandez A.G."/>
            <person name="Wright C.L."/>
            <person name="Zimin A.V."/>
        </authorList>
    </citation>
    <scope>NUCLEOTIDE SEQUENCE [LARGE SCALE GENOMIC DNA]</scope>
    <source>
        <tissue evidence="1">Whole aphids</tissue>
    </source>
</reference>
<dbReference type="EMBL" id="VYZN01000014">
    <property type="protein sequence ID" value="KAE9539886.1"/>
    <property type="molecule type" value="Genomic_DNA"/>
</dbReference>
<gene>
    <name evidence="1" type="ORF">AGLY_005138</name>
</gene>
<name>A0A6G0TX58_APHGL</name>
<protein>
    <submittedName>
        <fullName evidence="1">Uncharacterized protein</fullName>
    </submittedName>
</protein>
<proteinExistence type="predicted"/>
<dbReference type="AlphaFoldDB" id="A0A6G0TX58"/>